<reference evidence="1" key="1">
    <citation type="submission" date="2023-05" db="EMBL/GenBank/DDBJ databases">
        <authorList>
            <consortium name="ELIXIR-Norway"/>
        </authorList>
    </citation>
    <scope>NUCLEOTIDE SEQUENCE</scope>
</reference>
<evidence type="ECO:0000313" key="1">
    <source>
        <dbReference type="EMBL" id="CAN0526255.1"/>
    </source>
</evidence>
<organism evidence="1 2">
    <name type="scientific">Rangifer tarandus platyrhynchus</name>
    <name type="common">Svalbard reindeer</name>
    <dbReference type="NCBI Taxonomy" id="3082113"/>
    <lineage>
        <taxon>Eukaryota</taxon>
        <taxon>Metazoa</taxon>
        <taxon>Chordata</taxon>
        <taxon>Craniata</taxon>
        <taxon>Vertebrata</taxon>
        <taxon>Euteleostomi</taxon>
        <taxon>Mammalia</taxon>
        <taxon>Eutheria</taxon>
        <taxon>Laurasiatheria</taxon>
        <taxon>Artiodactyla</taxon>
        <taxon>Ruminantia</taxon>
        <taxon>Pecora</taxon>
        <taxon>Cervidae</taxon>
        <taxon>Odocoileinae</taxon>
        <taxon>Rangifer</taxon>
    </lineage>
</organism>
<reference evidence="1" key="2">
    <citation type="submission" date="2025-03" db="EMBL/GenBank/DDBJ databases">
        <authorList>
            <consortium name="ELIXIR-Norway"/>
            <consortium name="Elixir Norway"/>
        </authorList>
    </citation>
    <scope>NUCLEOTIDE SEQUENCE</scope>
</reference>
<evidence type="ECO:0000313" key="2">
    <source>
        <dbReference type="Proteomes" id="UP001162501"/>
    </source>
</evidence>
<protein>
    <submittedName>
        <fullName evidence="1">Uncharacterized protein</fullName>
    </submittedName>
</protein>
<dbReference type="EMBL" id="OX596089">
    <property type="protein sequence ID" value="CAN0526255.1"/>
    <property type="molecule type" value="Genomic_DNA"/>
</dbReference>
<gene>
    <name evidence="1" type="ORF">MRATA1EN22A_LOCUS24124</name>
</gene>
<name>A0AC59ZWZ0_RANTA</name>
<sequence length="137" mass="15123">MVKVMEHLEHEALTDLGSHEAYGAAGESRCFCGLAPLLDMNRMEPMMTPSVQDEDGARRPLIVLPVQGLQRCSQLEALPLKPCAPLAERRPAPWLPPPAGRASLGDPGGCRQERGRRSRAAPERREAARRKLSTRHQ</sequence>
<dbReference type="Proteomes" id="UP001162501">
    <property type="component" value="Chromosome 5"/>
</dbReference>
<proteinExistence type="predicted"/>
<accession>A0AC59ZWZ0</accession>